<dbReference type="Pfam" id="PF01312">
    <property type="entry name" value="Bac_export_2"/>
    <property type="match status" value="1"/>
</dbReference>
<dbReference type="EMBL" id="RBNH01000016">
    <property type="protein sequence ID" value="RKO21538.1"/>
    <property type="molecule type" value="Genomic_DNA"/>
</dbReference>
<dbReference type="PANTHER" id="PTHR30531">
    <property type="entry name" value="FLAGELLAR BIOSYNTHETIC PROTEIN FLHB"/>
    <property type="match status" value="1"/>
</dbReference>
<feature type="compositionally biased region" description="Basic and acidic residues" evidence="1">
    <location>
        <begin position="218"/>
        <end position="230"/>
    </location>
</feature>
<keyword evidence="2" id="KW-0472">Membrane</keyword>
<dbReference type="PRINTS" id="PR00950">
    <property type="entry name" value="TYPE3IMSPROT"/>
</dbReference>
<evidence type="ECO:0000256" key="2">
    <source>
        <dbReference type="SAM" id="Phobius"/>
    </source>
</evidence>
<feature type="transmembrane region" description="Helical" evidence="2">
    <location>
        <begin position="86"/>
        <end position="107"/>
    </location>
</feature>
<protein>
    <submittedName>
        <fullName evidence="3">EscU/YscU/HrcU family type III secretion system export apparatus switch protein</fullName>
    </submittedName>
</protein>
<feature type="region of interest" description="Disordered" evidence="1">
    <location>
        <begin position="215"/>
        <end position="243"/>
    </location>
</feature>
<evidence type="ECO:0000313" key="4">
    <source>
        <dbReference type="Proteomes" id="UP000273159"/>
    </source>
</evidence>
<feature type="region of interest" description="Disordered" evidence="1">
    <location>
        <begin position="1"/>
        <end position="25"/>
    </location>
</feature>
<feature type="compositionally biased region" description="Basic and acidic residues" evidence="1">
    <location>
        <begin position="1"/>
        <end position="22"/>
    </location>
</feature>
<dbReference type="InterPro" id="IPR006135">
    <property type="entry name" value="T3SS_substrate_exporter"/>
</dbReference>
<feature type="transmembrane region" description="Helical" evidence="2">
    <location>
        <begin position="153"/>
        <end position="179"/>
    </location>
</feature>
<comment type="caution">
    <text evidence="3">The sequence shown here is derived from an EMBL/GenBank/DDBJ whole genome shotgun (WGS) entry which is preliminary data.</text>
</comment>
<dbReference type="PANTHER" id="PTHR30531:SF12">
    <property type="entry name" value="FLAGELLAR BIOSYNTHETIC PROTEIN FLHB"/>
    <property type="match status" value="1"/>
</dbReference>
<dbReference type="Proteomes" id="UP000273159">
    <property type="component" value="Unassembled WGS sequence"/>
</dbReference>
<sequence length="369" mass="39088">MSQDSGERTEQATEKRMKEVRSKGQLSKSQDLTAWLGIGAAAVMMPSTIDRAAQAANDQLFSIPAVIRNPDPQEALRMLGNGLGSMGASLLPMLGVVLVAVFLGAAAQGGINFRKFRGKFEQFNLVAGMKQTFGTQALWQGVKALLKTGVVGLVLYLVIQGLVPVLMTAGGLSVASLLASAGGGISALIQYAVAAGIVLAAADVAVVLRRNRKRTRMTKKEVKDEHKNSDGDPLVKSQRRSRQLSMSRNRMIAAVGESDVVLVNPTHIAVALRYEPGKAAPKVTAKGAGHIALRIREEAEAKGVPLVRDVPLARSLHSACEIGQEIPVELYSAVAAVLAFVMQLKARGSFSGTHTLNTPQTSATGRHAR</sequence>
<dbReference type="SUPFAM" id="SSF160544">
    <property type="entry name" value="EscU C-terminal domain-like"/>
    <property type="match status" value="1"/>
</dbReference>
<dbReference type="RefSeq" id="WP_120693106.1">
    <property type="nucleotide sequence ID" value="NZ_RBNH01000016.1"/>
</dbReference>
<organism evidence="3 4">
    <name type="scientific">Pseudarthrobacter phenanthrenivorans</name>
    <name type="common">Arthrobacter phenanthrenivorans</name>
    <dbReference type="NCBI Taxonomy" id="361575"/>
    <lineage>
        <taxon>Bacteria</taxon>
        <taxon>Bacillati</taxon>
        <taxon>Actinomycetota</taxon>
        <taxon>Actinomycetes</taxon>
        <taxon>Micrococcales</taxon>
        <taxon>Micrococcaceae</taxon>
        <taxon>Pseudarthrobacter</taxon>
    </lineage>
</organism>
<dbReference type="Gene3D" id="6.10.250.2080">
    <property type="match status" value="1"/>
</dbReference>
<name>A0A3B0FPI7_PSEPS</name>
<reference evidence="4" key="2">
    <citation type="submission" date="2018-10" db="EMBL/GenBank/DDBJ databases">
        <authorList>
            <person name="Wang Y."/>
            <person name="Wang J."/>
            <person name="Yang X."/>
            <person name="Wang Z."/>
            <person name="Huang Y."/>
        </authorList>
    </citation>
    <scope>NUCLEOTIDE SEQUENCE [LARGE SCALE GENOMIC DNA]</scope>
    <source>
        <strain evidence="4">J015</strain>
    </source>
</reference>
<gene>
    <name evidence="3" type="ORF">D7Z96_15710</name>
</gene>
<dbReference type="Gene3D" id="3.40.1690.10">
    <property type="entry name" value="secretion proteins EscU"/>
    <property type="match status" value="1"/>
</dbReference>
<accession>A0A3B0FPI7</accession>
<dbReference type="InterPro" id="IPR029025">
    <property type="entry name" value="T3SS_substrate_exporter_C"/>
</dbReference>
<feature type="transmembrane region" description="Helical" evidence="2">
    <location>
        <begin position="185"/>
        <end position="208"/>
    </location>
</feature>
<reference evidence="3 4" key="1">
    <citation type="submission" date="2018-10" db="EMBL/GenBank/DDBJ databases">
        <title>Genome-guide identification and characterization of bacteria that degrade polycyclic aromatic hydrocarbons and resist hexavalent chromium simultaneously.</title>
        <authorList>
            <person name="Feng H."/>
        </authorList>
    </citation>
    <scope>NUCLEOTIDE SEQUENCE [LARGE SCALE GENOMIC DNA]</scope>
    <source>
        <strain evidence="3 4">J015</strain>
    </source>
</reference>
<evidence type="ECO:0000313" key="3">
    <source>
        <dbReference type="EMBL" id="RKO21538.1"/>
    </source>
</evidence>
<proteinExistence type="predicted"/>
<keyword evidence="2" id="KW-0812">Transmembrane</keyword>
<keyword evidence="2" id="KW-1133">Transmembrane helix</keyword>
<dbReference type="AlphaFoldDB" id="A0A3B0FPI7"/>
<dbReference type="GO" id="GO:0009306">
    <property type="term" value="P:protein secretion"/>
    <property type="evidence" value="ECO:0007669"/>
    <property type="project" value="InterPro"/>
</dbReference>
<dbReference type="GO" id="GO:0005886">
    <property type="term" value="C:plasma membrane"/>
    <property type="evidence" value="ECO:0007669"/>
    <property type="project" value="TreeGrafter"/>
</dbReference>
<evidence type="ECO:0000256" key="1">
    <source>
        <dbReference type="SAM" id="MobiDB-lite"/>
    </source>
</evidence>